<organism evidence="1">
    <name type="scientific">Encephalitozoon cuniculi</name>
    <name type="common">Microsporidian parasite</name>
    <dbReference type="NCBI Taxonomy" id="6035"/>
    <lineage>
        <taxon>Eukaryota</taxon>
        <taxon>Fungi</taxon>
        <taxon>Fungi incertae sedis</taxon>
        <taxon>Microsporidia</taxon>
        <taxon>Unikaryonidae</taxon>
        <taxon>Encephalitozoon</taxon>
    </lineage>
</organism>
<gene>
    <name evidence="1" type="ORF">ECU02_1280</name>
</gene>
<name>M1JJI6_ENCCN</name>
<reference evidence="1" key="1">
    <citation type="journal article" date="2013" name="Eukaryot. Cell">
        <title>Extremely Reduced Levels of Heterozygosity in the Vertebrate Pathogen Encephalitozoon cuniculi.</title>
        <authorList>
            <person name="Selman M."/>
            <person name="Sak B."/>
            <person name="Kvac M."/>
            <person name="Farinelli L."/>
            <person name="Weiss L.M."/>
            <person name="Corradi N."/>
        </authorList>
    </citation>
    <scope>NUCLEOTIDE SEQUENCE</scope>
</reference>
<dbReference type="VEuPathDB" id="MicrosporidiaDB:AEWQ_021230"/>
<dbReference type="VEuPathDB" id="MicrosporidiaDB:AEWD_021260"/>
<protein>
    <submittedName>
        <fullName evidence="1">Uncharacterized protein</fullName>
    </submittedName>
</protein>
<accession>M1JJI6</accession>
<dbReference type="EMBL" id="KC513608">
    <property type="protein sequence ID" value="AGE95609.1"/>
    <property type="molecule type" value="Genomic_DNA"/>
</dbReference>
<dbReference type="AlphaFoldDB" id="M1JJI6"/>
<evidence type="ECO:0000313" key="1">
    <source>
        <dbReference type="EMBL" id="AGE95609.1"/>
    </source>
</evidence>
<dbReference type="VEuPathDB" id="MicrosporidiaDB:AEWR_021240"/>
<dbReference type="VEuPathDB" id="MicrosporidiaDB:M970_021240"/>
<sequence length="176" mass="20017">MDDEKLKEVSRLMKEIKVKIEAIIQSSAHVREFNYKMEALLAAFEAYTVHGVRHDPEVPRTPMPIVPSVESIVKESIEEGAVAAASSKVRREENLEEFMRRMESNTAGNNLFRNNATKIARFLYANREGVALEEVIKNTGISRYRCVDILNSMLKADPPLVSKRFDKGFIYSIVLL</sequence>
<dbReference type="VEuPathDB" id="MicrosporidiaDB:ECU02_1280"/>
<proteinExistence type="predicted"/>